<protein>
    <submittedName>
        <fullName evidence="2">Uncharacterized protein</fullName>
    </submittedName>
</protein>
<dbReference type="EMBL" id="BMOI01000005">
    <property type="protein sequence ID" value="GGK98192.1"/>
    <property type="molecule type" value="Genomic_DNA"/>
</dbReference>
<accession>A0A8H9KY13</accession>
<feature type="region of interest" description="Disordered" evidence="1">
    <location>
        <begin position="1"/>
        <end position="30"/>
    </location>
</feature>
<organism evidence="2 3">
    <name type="scientific">Curtobacterium luteum</name>
    <dbReference type="NCBI Taxonomy" id="33881"/>
    <lineage>
        <taxon>Bacteria</taxon>
        <taxon>Bacillati</taxon>
        <taxon>Actinomycetota</taxon>
        <taxon>Actinomycetes</taxon>
        <taxon>Micrococcales</taxon>
        <taxon>Microbacteriaceae</taxon>
        <taxon>Curtobacterium</taxon>
    </lineage>
</organism>
<evidence type="ECO:0000313" key="3">
    <source>
        <dbReference type="Proteomes" id="UP000648535"/>
    </source>
</evidence>
<gene>
    <name evidence="2" type="ORF">GCM10009769_15470</name>
</gene>
<reference evidence="2" key="2">
    <citation type="submission" date="2020-09" db="EMBL/GenBank/DDBJ databases">
        <authorList>
            <person name="Sun Q."/>
            <person name="Ohkuma M."/>
        </authorList>
    </citation>
    <scope>NUCLEOTIDE SEQUENCE</scope>
    <source>
        <strain evidence="2">JCM 1480</strain>
    </source>
</reference>
<dbReference type="Proteomes" id="UP000648535">
    <property type="component" value="Unassembled WGS sequence"/>
</dbReference>
<dbReference type="AlphaFoldDB" id="A0A8H9KY13"/>
<evidence type="ECO:0000313" key="2">
    <source>
        <dbReference type="EMBL" id="GGK98192.1"/>
    </source>
</evidence>
<evidence type="ECO:0000256" key="1">
    <source>
        <dbReference type="SAM" id="MobiDB-lite"/>
    </source>
</evidence>
<name>A0A8H9KY13_9MICO</name>
<comment type="caution">
    <text evidence="2">The sequence shown here is derived from an EMBL/GenBank/DDBJ whole genome shotgun (WGS) entry which is preliminary data.</text>
</comment>
<proteinExistence type="predicted"/>
<sequence>MPAPLFHPPVVLDADPREPSHLLTPEPGDASPWVDGQTDLLRAQCCAAGAEEARQGTAFGRSDDLHGAILVFRGRSRDPDRRNPAPRTVGGRRYREGMSSRFAAARWAVVSEQGDGRWRLGVHDEADDELGTIGLGVEGSWEPDVEPHVRFVLVQLGLELAGAHPWHDDELGHHRAPVLPLA</sequence>
<reference evidence="2" key="1">
    <citation type="journal article" date="2014" name="Int. J. Syst. Evol. Microbiol.">
        <title>Complete genome sequence of Corynebacterium casei LMG S-19264T (=DSM 44701T), isolated from a smear-ripened cheese.</title>
        <authorList>
            <consortium name="US DOE Joint Genome Institute (JGI-PGF)"/>
            <person name="Walter F."/>
            <person name="Albersmeier A."/>
            <person name="Kalinowski J."/>
            <person name="Ruckert C."/>
        </authorList>
    </citation>
    <scope>NUCLEOTIDE SEQUENCE</scope>
    <source>
        <strain evidence="2">JCM 1480</strain>
    </source>
</reference>